<protein>
    <submittedName>
        <fullName evidence="1">Uncharacterized protein</fullName>
    </submittedName>
</protein>
<sequence length="67" mass="7545">MSNFIIPFCLHPFRARPSRTEALAAHAALMIHPETSKTLAKQYGATDPGKLVQFQRLLFVFFSPMPV</sequence>
<organism evidence="1 2">
    <name type="scientific">Armillaria gallica</name>
    <name type="common">Bulbous honey fungus</name>
    <name type="synonym">Armillaria bulbosa</name>
    <dbReference type="NCBI Taxonomy" id="47427"/>
    <lineage>
        <taxon>Eukaryota</taxon>
        <taxon>Fungi</taxon>
        <taxon>Dikarya</taxon>
        <taxon>Basidiomycota</taxon>
        <taxon>Agaricomycotina</taxon>
        <taxon>Agaricomycetes</taxon>
        <taxon>Agaricomycetidae</taxon>
        <taxon>Agaricales</taxon>
        <taxon>Marasmiineae</taxon>
        <taxon>Physalacriaceae</taxon>
        <taxon>Armillaria</taxon>
    </lineage>
</organism>
<accession>A0A2H3DAK9</accession>
<dbReference type="AlphaFoldDB" id="A0A2H3DAK9"/>
<reference evidence="2" key="1">
    <citation type="journal article" date="2017" name="Nat. Ecol. Evol.">
        <title>Genome expansion and lineage-specific genetic innovations in the forest pathogenic fungi Armillaria.</title>
        <authorList>
            <person name="Sipos G."/>
            <person name="Prasanna A.N."/>
            <person name="Walter M.C."/>
            <person name="O'Connor E."/>
            <person name="Balint B."/>
            <person name="Krizsan K."/>
            <person name="Kiss B."/>
            <person name="Hess J."/>
            <person name="Varga T."/>
            <person name="Slot J."/>
            <person name="Riley R."/>
            <person name="Boka B."/>
            <person name="Rigling D."/>
            <person name="Barry K."/>
            <person name="Lee J."/>
            <person name="Mihaltcheva S."/>
            <person name="LaButti K."/>
            <person name="Lipzen A."/>
            <person name="Waldron R."/>
            <person name="Moloney N.M."/>
            <person name="Sperisen C."/>
            <person name="Kredics L."/>
            <person name="Vagvoelgyi C."/>
            <person name="Patrignani A."/>
            <person name="Fitzpatrick D."/>
            <person name="Nagy I."/>
            <person name="Doyle S."/>
            <person name="Anderson J.B."/>
            <person name="Grigoriev I.V."/>
            <person name="Gueldener U."/>
            <person name="Muensterkoetter M."/>
            <person name="Nagy L.G."/>
        </authorList>
    </citation>
    <scope>NUCLEOTIDE SEQUENCE [LARGE SCALE GENOMIC DNA]</scope>
    <source>
        <strain evidence="2">Ar21-2</strain>
    </source>
</reference>
<dbReference type="InParanoid" id="A0A2H3DAK9"/>
<name>A0A2H3DAK9_ARMGA</name>
<evidence type="ECO:0000313" key="1">
    <source>
        <dbReference type="EMBL" id="PBK92285.1"/>
    </source>
</evidence>
<gene>
    <name evidence="1" type="ORF">ARMGADRAFT_1013497</name>
</gene>
<evidence type="ECO:0000313" key="2">
    <source>
        <dbReference type="Proteomes" id="UP000217790"/>
    </source>
</evidence>
<keyword evidence="2" id="KW-1185">Reference proteome</keyword>
<proteinExistence type="predicted"/>
<dbReference type="Proteomes" id="UP000217790">
    <property type="component" value="Unassembled WGS sequence"/>
</dbReference>
<dbReference type="EMBL" id="KZ293659">
    <property type="protein sequence ID" value="PBK92285.1"/>
    <property type="molecule type" value="Genomic_DNA"/>
</dbReference>